<evidence type="ECO:0000313" key="1">
    <source>
        <dbReference type="EMBL" id="MFC7191887.1"/>
    </source>
</evidence>
<accession>A0ABD5YSJ2</accession>
<dbReference type="Proteomes" id="UP001596417">
    <property type="component" value="Unassembled WGS sequence"/>
</dbReference>
<proteinExistence type="predicted"/>
<protein>
    <submittedName>
        <fullName evidence="1">Uncharacterized protein</fullName>
    </submittedName>
</protein>
<sequence>MIVSDRRDRGSVAVGVNMDSSIAQINIKLTTMTNQKWTVTDSRKLANKMINKHIEIDDHHATTDAIAFKFTLDFVNRTLTKDMWKFNFRVQETGKDYIRFIKVQDLEASSFFTIETNEVDQ</sequence>
<gene>
    <name evidence="1" type="ORF">ACFQL7_20255</name>
</gene>
<dbReference type="RefSeq" id="WP_390206412.1">
    <property type="nucleotide sequence ID" value="NZ_JBHTAX010000001.1"/>
</dbReference>
<organism evidence="1 2">
    <name type="scientific">Halocatena marina</name>
    <dbReference type="NCBI Taxonomy" id="2934937"/>
    <lineage>
        <taxon>Archaea</taxon>
        <taxon>Methanobacteriati</taxon>
        <taxon>Methanobacteriota</taxon>
        <taxon>Stenosarchaea group</taxon>
        <taxon>Halobacteria</taxon>
        <taxon>Halobacteriales</taxon>
        <taxon>Natronomonadaceae</taxon>
        <taxon>Halocatena</taxon>
    </lineage>
</organism>
<dbReference type="AlphaFoldDB" id="A0ABD5YSJ2"/>
<keyword evidence="2" id="KW-1185">Reference proteome</keyword>
<reference evidence="1 2" key="1">
    <citation type="journal article" date="2019" name="Int. J. Syst. Evol. Microbiol.">
        <title>The Global Catalogue of Microorganisms (GCM) 10K type strain sequencing project: providing services to taxonomists for standard genome sequencing and annotation.</title>
        <authorList>
            <consortium name="The Broad Institute Genomics Platform"/>
            <consortium name="The Broad Institute Genome Sequencing Center for Infectious Disease"/>
            <person name="Wu L."/>
            <person name="Ma J."/>
        </authorList>
    </citation>
    <scope>NUCLEOTIDE SEQUENCE [LARGE SCALE GENOMIC DNA]</scope>
    <source>
        <strain evidence="1 2">RDMS1</strain>
    </source>
</reference>
<dbReference type="EMBL" id="JBHTAX010000001">
    <property type="protein sequence ID" value="MFC7191887.1"/>
    <property type="molecule type" value="Genomic_DNA"/>
</dbReference>
<evidence type="ECO:0000313" key="2">
    <source>
        <dbReference type="Proteomes" id="UP001596417"/>
    </source>
</evidence>
<name>A0ABD5YSJ2_9EURY</name>
<comment type="caution">
    <text evidence="1">The sequence shown here is derived from an EMBL/GenBank/DDBJ whole genome shotgun (WGS) entry which is preliminary data.</text>
</comment>